<organism evidence="5 6">
    <name type="scientific">Castanea mollissima</name>
    <name type="common">Chinese chestnut</name>
    <dbReference type="NCBI Taxonomy" id="60419"/>
    <lineage>
        <taxon>Eukaryota</taxon>
        <taxon>Viridiplantae</taxon>
        <taxon>Streptophyta</taxon>
        <taxon>Embryophyta</taxon>
        <taxon>Tracheophyta</taxon>
        <taxon>Spermatophyta</taxon>
        <taxon>Magnoliopsida</taxon>
        <taxon>eudicotyledons</taxon>
        <taxon>Gunneridae</taxon>
        <taxon>Pentapetalae</taxon>
        <taxon>rosids</taxon>
        <taxon>fabids</taxon>
        <taxon>Fagales</taxon>
        <taxon>Fagaceae</taxon>
        <taxon>Castanea</taxon>
    </lineage>
</organism>
<dbReference type="InterPro" id="IPR051716">
    <property type="entry name" value="Plant_RL_S/T_kinase"/>
</dbReference>
<dbReference type="Pfam" id="PF00560">
    <property type="entry name" value="LRR_1"/>
    <property type="match status" value="2"/>
</dbReference>
<sequence>MIKTPAQSHAAGLAFLAAAGSSLLITFFLYANHLNGHIPISLGNLSNLDNQFSGSVPPKIGKAPQFSSIPPEIGNSKSLISLRVERNNLSSSIPTSLGTLCNPTFLHLYDNKLSGTIPEVLGNLKSITSLQLGKMITEKCNVFSFGVLEIEVIKGRHPSEIISIISTSSVEELLSKDLLDQCIPPPMLQAENQLILIIKLAIECLNANPESRPTTLMVS</sequence>
<gene>
    <name evidence="5" type="ORF">CMV_024163</name>
</gene>
<reference evidence="5" key="1">
    <citation type="submission" date="2020-03" db="EMBL/GenBank/DDBJ databases">
        <title>Castanea mollissima Vanexum genome sequencing.</title>
        <authorList>
            <person name="Staton M."/>
        </authorList>
    </citation>
    <scope>NUCLEOTIDE SEQUENCE</scope>
    <source>
        <tissue evidence="5">Leaf</tissue>
    </source>
</reference>
<name>A0A8J4QRY7_9ROSI</name>
<comment type="subcellular location">
    <subcellularLocation>
        <location evidence="1">Membrane</location>
        <topology evidence="1">Single-pass type I membrane protein</topology>
    </subcellularLocation>
</comment>
<keyword evidence="4" id="KW-0472">Membrane</keyword>
<keyword evidence="4" id="KW-1133">Transmembrane helix</keyword>
<evidence type="ECO:0000256" key="2">
    <source>
        <dbReference type="ARBA" id="ARBA00022729"/>
    </source>
</evidence>
<evidence type="ECO:0000256" key="3">
    <source>
        <dbReference type="ARBA" id="ARBA00023170"/>
    </source>
</evidence>
<dbReference type="SUPFAM" id="SSF56112">
    <property type="entry name" value="Protein kinase-like (PK-like)"/>
    <property type="match status" value="1"/>
</dbReference>
<accession>A0A8J4QRY7</accession>
<proteinExistence type="predicted"/>
<dbReference type="InterPro" id="IPR001611">
    <property type="entry name" value="Leu-rich_rpt"/>
</dbReference>
<dbReference type="Proteomes" id="UP000737018">
    <property type="component" value="Unassembled WGS sequence"/>
</dbReference>
<evidence type="ECO:0000256" key="1">
    <source>
        <dbReference type="ARBA" id="ARBA00004479"/>
    </source>
</evidence>
<comment type="caution">
    <text evidence="5">The sequence shown here is derived from an EMBL/GenBank/DDBJ whole genome shotgun (WGS) entry which is preliminary data.</text>
</comment>
<keyword evidence="2" id="KW-0732">Signal</keyword>
<dbReference type="EMBL" id="JRKL02005706">
    <property type="protein sequence ID" value="KAF3950033.1"/>
    <property type="molecule type" value="Genomic_DNA"/>
</dbReference>
<keyword evidence="6" id="KW-1185">Reference proteome</keyword>
<evidence type="ECO:0000313" key="5">
    <source>
        <dbReference type="EMBL" id="KAF3950033.1"/>
    </source>
</evidence>
<dbReference type="OrthoDB" id="676979at2759"/>
<dbReference type="InterPro" id="IPR011009">
    <property type="entry name" value="Kinase-like_dom_sf"/>
</dbReference>
<keyword evidence="4" id="KW-0812">Transmembrane</keyword>
<dbReference type="InterPro" id="IPR032675">
    <property type="entry name" value="LRR_dom_sf"/>
</dbReference>
<dbReference type="SUPFAM" id="SSF52058">
    <property type="entry name" value="L domain-like"/>
    <property type="match status" value="1"/>
</dbReference>
<protein>
    <submittedName>
        <fullName evidence="5">Uncharacterized protein</fullName>
    </submittedName>
</protein>
<dbReference type="PANTHER" id="PTHR48053">
    <property type="entry name" value="LEUCINE RICH REPEAT FAMILY PROTEIN, EXPRESSED"/>
    <property type="match status" value="1"/>
</dbReference>
<dbReference type="GO" id="GO:0016020">
    <property type="term" value="C:membrane"/>
    <property type="evidence" value="ECO:0007669"/>
    <property type="project" value="UniProtKB-SubCell"/>
</dbReference>
<dbReference type="PANTHER" id="PTHR48053:SF71">
    <property type="entry name" value="LEUCINE RICH REPEAT FAMILY PROTEIN, EXPRESSED"/>
    <property type="match status" value="1"/>
</dbReference>
<evidence type="ECO:0000256" key="4">
    <source>
        <dbReference type="SAM" id="Phobius"/>
    </source>
</evidence>
<dbReference type="Gene3D" id="3.80.10.10">
    <property type="entry name" value="Ribonuclease Inhibitor"/>
    <property type="match status" value="1"/>
</dbReference>
<evidence type="ECO:0000313" key="6">
    <source>
        <dbReference type="Proteomes" id="UP000737018"/>
    </source>
</evidence>
<keyword evidence="3" id="KW-0675">Receptor</keyword>
<dbReference type="AlphaFoldDB" id="A0A8J4QRY7"/>
<feature type="transmembrane region" description="Helical" evidence="4">
    <location>
        <begin position="12"/>
        <end position="31"/>
    </location>
</feature>